<comment type="function">
    <text evidence="11">Catalyzes the transfer of the gamma-phosphate of ATP to D-galactose to form alpha-D-galactose-1-phosphate (Gal-1-P).</text>
</comment>
<dbReference type="PROSITE" id="PS00627">
    <property type="entry name" value="GHMP_KINASES_ATP"/>
    <property type="match status" value="1"/>
</dbReference>
<dbReference type="PROSITE" id="PS00106">
    <property type="entry name" value="GALACTOKINASE"/>
    <property type="match status" value="1"/>
</dbReference>
<dbReference type="PRINTS" id="PR00473">
    <property type="entry name" value="GALCTOKINASE"/>
</dbReference>
<evidence type="ECO:0000259" key="15">
    <source>
        <dbReference type="Pfam" id="PF10509"/>
    </source>
</evidence>
<keyword evidence="3 11" id="KW-0808">Transferase</keyword>
<evidence type="ECO:0000313" key="16">
    <source>
        <dbReference type="EMBL" id="MFC4736170.1"/>
    </source>
</evidence>
<dbReference type="InterPro" id="IPR013750">
    <property type="entry name" value="GHMP_kinase_C_dom"/>
</dbReference>
<comment type="pathway">
    <text evidence="11">Carbohydrate metabolism; galactose metabolism.</text>
</comment>
<evidence type="ECO:0000256" key="12">
    <source>
        <dbReference type="NCBIfam" id="TIGR00131"/>
    </source>
</evidence>
<dbReference type="InterPro" id="IPR036554">
    <property type="entry name" value="GHMP_kinase_C_sf"/>
</dbReference>
<dbReference type="Proteomes" id="UP001595896">
    <property type="component" value="Unassembled WGS sequence"/>
</dbReference>
<dbReference type="InterPro" id="IPR019741">
    <property type="entry name" value="Galactokinase_CS"/>
</dbReference>
<dbReference type="NCBIfam" id="TIGR00131">
    <property type="entry name" value="gal_kin"/>
    <property type="match status" value="1"/>
</dbReference>
<keyword evidence="7 11" id="KW-0067">ATP-binding</keyword>
<feature type="binding site" evidence="11">
    <location>
        <begin position="121"/>
        <end position="127"/>
    </location>
    <ligand>
        <name>ATP</name>
        <dbReference type="ChEBI" id="CHEBI:30616"/>
    </ligand>
</feature>
<keyword evidence="10 11" id="KW-0119">Carbohydrate metabolism</keyword>
<dbReference type="PANTHER" id="PTHR10457:SF7">
    <property type="entry name" value="GALACTOKINASE-RELATED"/>
    <property type="match status" value="1"/>
</dbReference>
<dbReference type="PRINTS" id="PR00959">
    <property type="entry name" value="MEVGALKINASE"/>
</dbReference>
<gene>
    <name evidence="11" type="primary">galK</name>
    <name evidence="16" type="ORF">ACFO4L_06165</name>
</gene>
<feature type="domain" description="GHMP kinase C-terminal" evidence="14">
    <location>
        <begin position="282"/>
        <end position="354"/>
    </location>
</feature>
<evidence type="ECO:0000256" key="2">
    <source>
        <dbReference type="ARBA" id="ARBA00022490"/>
    </source>
</evidence>
<dbReference type="SUPFAM" id="SSF55060">
    <property type="entry name" value="GHMP Kinase, C-terminal domain"/>
    <property type="match status" value="1"/>
</dbReference>
<keyword evidence="17" id="KW-1185">Reference proteome</keyword>
<evidence type="ECO:0000259" key="13">
    <source>
        <dbReference type="Pfam" id="PF00288"/>
    </source>
</evidence>
<feature type="binding site" evidence="11">
    <location>
        <begin position="31"/>
        <end position="34"/>
    </location>
    <ligand>
        <name>substrate</name>
    </ligand>
</feature>
<evidence type="ECO:0000256" key="11">
    <source>
        <dbReference type="HAMAP-Rule" id="MF_00246"/>
    </source>
</evidence>
<organism evidence="16 17">
    <name type="scientific">Bacillus daqingensis</name>
    <dbReference type="NCBI Taxonomy" id="872396"/>
    <lineage>
        <taxon>Bacteria</taxon>
        <taxon>Bacillati</taxon>
        <taxon>Bacillota</taxon>
        <taxon>Bacilli</taxon>
        <taxon>Bacillales</taxon>
        <taxon>Bacillaceae</taxon>
        <taxon>Bacillus</taxon>
    </lineage>
</organism>
<dbReference type="InterPro" id="IPR014721">
    <property type="entry name" value="Ribsml_uS5_D2-typ_fold_subgr"/>
</dbReference>
<dbReference type="Gene3D" id="3.30.70.890">
    <property type="entry name" value="GHMP kinase, C-terminal domain"/>
    <property type="match status" value="1"/>
</dbReference>
<evidence type="ECO:0000256" key="5">
    <source>
        <dbReference type="ARBA" id="ARBA00022741"/>
    </source>
</evidence>
<comment type="caution">
    <text evidence="16">The sequence shown here is derived from an EMBL/GenBank/DDBJ whole genome shotgun (WGS) entry which is preliminary data.</text>
</comment>
<dbReference type="InterPro" id="IPR006204">
    <property type="entry name" value="GHMP_kinase_N_dom"/>
</dbReference>
<dbReference type="InterPro" id="IPR022963">
    <property type="entry name" value="Galactokinase_bac"/>
</dbReference>
<feature type="binding site" evidence="11">
    <location>
        <position position="221"/>
    </location>
    <ligand>
        <name>substrate</name>
    </ligand>
</feature>
<evidence type="ECO:0000256" key="8">
    <source>
        <dbReference type="ARBA" id="ARBA00022842"/>
    </source>
</evidence>
<accession>A0ABV9NVR9</accession>
<keyword evidence="6 11" id="KW-0418">Kinase</keyword>
<reference evidence="17" key="1">
    <citation type="journal article" date="2019" name="Int. J. Syst. Evol. Microbiol.">
        <title>The Global Catalogue of Microorganisms (GCM) 10K type strain sequencing project: providing services to taxonomists for standard genome sequencing and annotation.</title>
        <authorList>
            <consortium name="The Broad Institute Genomics Platform"/>
            <consortium name="The Broad Institute Genome Sequencing Center for Infectious Disease"/>
            <person name="Wu L."/>
            <person name="Ma J."/>
        </authorList>
    </citation>
    <scope>NUCLEOTIDE SEQUENCE [LARGE SCALE GENOMIC DNA]</scope>
    <source>
        <strain evidence="17">JCM 12165</strain>
    </source>
</reference>
<keyword evidence="5 11" id="KW-0547">Nucleotide-binding</keyword>
<feature type="site" description="Transition state stabilizer" evidence="11">
    <location>
        <position position="25"/>
    </location>
</feature>
<dbReference type="InterPro" id="IPR000705">
    <property type="entry name" value="Galactokinase"/>
</dbReference>
<evidence type="ECO:0000313" key="17">
    <source>
        <dbReference type="Proteomes" id="UP001595896"/>
    </source>
</evidence>
<keyword evidence="4 11" id="KW-0479">Metal-binding</keyword>
<protein>
    <recommendedName>
        <fullName evidence="11 12">Galactokinase</fullName>
        <ecNumber evidence="11 12">2.7.1.6</ecNumber>
    </recommendedName>
    <alternativeName>
        <fullName evidence="11">Galactose kinase</fullName>
    </alternativeName>
</protein>
<feature type="binding site" evidence="11">
    <location>
        <position position="65"/>
    </location>
    <ligand>
        <name>ATP</name>
        <dbReference type="ChEBI" id="CHEBI:30616"/>
    </ligand>
</feature>
<dbReference type="Pfam" id="PF08544">
    <property type="entry name" value="GHMP_kinases_C"/>
    <property type="match status" value="1"/>
</dbReference>
<dbReference type="PANTHER" id="PTHR10457">
    <property type="entry name" value="MEVALONATE KINASE/GALACTOKINASE"/>
    <property type="match status" value="1"/>
</dbReference>
<feature type="active site" description="Proton acceptor" evidence="11">
    <location>
        <position position="171"/>
    </location>
</feature>
<feature type="binding site" evidence="11">
    <location>
        <position position="159"/>
    </location>
    <ligand>
        <name>Mg(2+)</name>
        <dbReference type="ChEBI" id="CHEBI:18420"/>
    </ligand>
</feature>
<feature type="binding site" evidence="11">
    <location>
        <position position="127"/>
    </location>
    <ligand>
        <name>Mg(2+)</name>
        <dbReference type="ChEBI" id="CHEBI:18420"/>
    </ligand>
</feature>
<name>A0ABV9NVR9_9BACI</name>
<feature type="domain" description="Galactokinase N-terminal" evidence="15">
    <location>
        <begin position="7"/>
        <end position="55"/>
    </location>
</feature>
<evidence type="ECO:0000256" key="3">
    <source>
        <dbReference type="ARBA" id="ARBA00022679"/>
    </source>
</evidence>
<dbReference type="PIRSF" id="PIRSF000530">
    <property type="entry name" value="Galactokinase"/>
    <property type="match status" value="1"/>
</dbReference>
<dbReference type="RefSeq" id="WP_377908820.1">
    <property type="nucleotide sequence ID" value="NZ_JBHSGK010000004.1"/>
</dbReference>
<dbReference type="Gene3D" id="3.30.230.10">
    <property type="match status" value="1"/>
</dbReference>
<dbReference type="Pfam" id="PF00288">
    <property type="entry name" value="GHMP_kinases_N"/>
    <property type="match status" value="1"/>
</dbReference>
<keyword evidence="9 11" id="KW-0299">Galactose metabolism</keyword>
<evidence type="ECO:0000256" key="10">
    <source>
        <dbReference type="ARBA" id="ARBA00023277"/>
    </source>
</evidence>
<evidence type="ECO:0000256" key="1">
    <source>
        <dbReference type="ARBA" id="ARBA00006566"/>
    </source>
</evidence>
<dbReference type="InterPro" id="IPR019539">
    <property type="entry name" value="GalKase_N"/>
</dbReference>
<comment type="similarity">
    <text evidence="1 11">Belongs to the GHMP kinase family. GalK subfamily.</text>
</comment>
<dbReference type="NCBIfam" id="NF003705">
    <property type="entry name" value="PRK05322.1"/>
    <property type="match status" value="1"/>
</dbReference>
<dbReference type="InterPro" id="IPR006206">
    <property type="entry name" value="Mevalonate/galactokinase"/>
</dbReference>
<dbReference type="EMBL" id="JBHSGK010000004">
    <property type="protein sequence ID" value="MFC4736170.1"/>
    <property type="molecule type" value="Genomic_DNA"/>
</dbReference>
<sequence>MTTVEKTYEELFRERADAVYFSPGRVNLIGEHIDYNGGLVFPAALTIGTYAAVSPLEERKVEMYSINFPDDGIQTIHLGGKVELQGGWTDFIRAMTAVIEAETGRRVHGFRAVVEGTIPNGAGLSSSASFNVLIGTVLNAYNELGLDQVTLSKLAQQAENDYLGVNCGIMDPFAIANGKEKQAMLLDTRTLDVSYAPLDLQDNVLVIMNTNKRRELADSAYNQRREECKSALMNLQENGAPAYLCEVPPEMLEEKAGHLSKVEYARARHAVTEQQRTKEAHAKLVDGDVDGFAKLLNASHQSLKQDYEVTGEHLDALVEAAWAEEGVLGARMTGAGFGGCAIAVVKQQGLQETLERIGNTYQAAVGWKPAFYVTDIGGGAGKWKGEA</sequence>
<comment type="catalytic activity">
    <reaction evidence="11">
        <text>alpha-D-galactose + ATP = alpha-D-galactose 1-phosphate + ADP + H(+)</text>
        <dbReference type="Rhea" id="RHEA:13553"/>
        <dbReference type="ChEBI" id="CHEBI:15378"/>
        <dbReference type="ChEBI" id="CHEBI:28061"/>
        <dbReference type="ChEBI" id="CHEBI:30616"/>
        <dbReference type="ChEBI" id="CHEBI:58336"/>
        <dbReference type="ChEBI" id="CHEBI:456216"/>
        <dbReference type="EC" id="2.7.1.6"/>
    </reaction>
</comment>
<dbReference type="EC" id="2.7.1.6" evidence="11 12"/>
<keyword evidence="8 11" id="KW-0460">Magnesium</keyword>
<keyword evidence="2 11" id="KW-0963">Cytoplasm</keyword>
<proteinExistence type="inferred from homology"/>
<evidence type="ECO:0000259" key="14">
    <source>
        <dbReference type="Pfam" id="PF08544"/>
    </source>
</evidence>
<evidence type="ECO:0000256" key="6">
    <source>
        <dbReference type="ARBA" id="ARBA00022777"/>
    </source>
</evidence>
<dbReference type="GO" id="GO:0004335">
    <property type="term" value="F:galactokinase activity"/>
    <property type="evidence" value="ECO:0007669"/>
    <property type="project" value="UniProtKB-EC"/>
</dbReference>
<dbReference type="HAMAP" id="MF_00246">
    <property type="entry name" value="Galactokinase"/>
    <property type="match status" value="1"/>
</dbReference>
<evidence type="ECO:0000256" key="7">
    <source>
        <dbReference type="ARBA" id="ARBA00022840"/>
    </source>
</evidence>
<dbReference type="InterPro" id="IPR020568">
    <property type="entry name" value="Ribosomal_Su5_D2-typ_SF"/>
</dbReference>
<dbReference type="Pfam" id="PF10509">
    <property type="entry name" value="GalKase_gal_bdg"/>
    <property type="match status" value="1"/>
</dbReference>
<evidence type="ECO:0000256" key="9">
    <source>
        <dbReference type="ARBA" id="ARBA00023144"/>
    </source>
</evidence>
<feature type="domain" description="GHMP kinase N-terminal" evidence="13">
    <location>
        <begin position="93"/>
        <end position="178"/>
    </location>
</feature>
<dbReference type="SUPFAM" id="SSF54211">
    <property type="entry name" value="Ribosomal protein S5 domain 2-like"/>
    <property type="match status" value="1"/>
</dbReference>
<comment type="subcellular location">
    <subcellularLocation>
        <location evidence="11">Cytoplasm</location>
    </subcellularLocation>
</comment>
<evidence type="ECO:0000256" key="4">
    <source>
        <dbReference type="ARBA" id="ARBA00022723"/>
    </source>
</evidence>
<dbReference type="InterPro" id="IPR006203">
    <property type="entry name" value="GHMP_knse_ATP-bd_CS"/>
</dbReference>